<accession>A0A427XXR6</accession>
<dbReference type="AlphaFoldDB" id="A0A427XXR6"/>
<sequence>MRFSTRNAFYLRASNYRVVPLFLYLDERHVDWMSEQVLQLVMADLKPNVEHLLTVEKNEKKHRVHVERGDSYQYCYFLRKTTRTEVVLLKKKTFSLRPPSPPPAPRPIVSSTRKRKAPSAAPRSRSSRSRTRSMSVASAVEEADDDDHDEDIQVKEEVVEIDEERATAEPEEEEETNIKDWKPDVSLSYQGELQALRVG</sequence>
<dbReference type="OrthoDB" id="5374757at2759"/>
<feature type="compositionally biased region" description="Basic and acidic residues" evidence="1">
    <location>
        <begin position="151"/>
        <end position="168"/>
    </location>
</feature>
<keyword evidence="3" id="KW-1185">Reference proteome</keyword>
<comment type="caution">
    <text evidence="2">The sequence shown here is derived from an EMBL/GenBank/DDBJ whole genome shotgun (WGS) entry which is preliminary data.</text>
</comment>
<gene>
    <name evidence="2" type="ORF">EHS24_007212</name>
</gene>
<feature type="region of interest" description="Disordered" evidence="1">
    <location>
        <begin position="94"/>
        <end position="182"/>
    </location>
</feature>
<dbReference type="RefSeq" id="XP_028477477.1">
    <property type="nucleotide sequence ID" value="XM_028622585.1"/>
</dbReference>
<name>A0A427XXR6_9TREE</name>
<protein>
    <submittedName>
        <fullName evidence="2">Uncharacterized protein</fullName>
    </submittedName>
</protein>
<evidence type="ECO:0000313" key="3">
    <source>
        <dbReference type="Proteomes" id="UP000279236"/>
    </source>
</evidence>
<reference evidence="2 3" key="1">
    <citation type="submission" date="2018-11" db="EMBL/GenBank/DDBJ databases">
        <title>Genome sequence of Apiotrichum porosum DSM 27194.</title>
        <authorList>
            <person name="Aliyu H."/>
            <person name="Gorte O."/>
            <person name="Ochsenreither K."/>
        </authorList>
    </citation>
    <scope>NUCLEOTIDE SEQUENCE [LARGE SCALE GENOMIC DNA]</scope>
    <source>
        <strain evidence="2 3">DSM 27194</strain>
    </source>
</reference>
<organism evidence="2 3">
    <name type="scientific">Apiotrichum porosum</name>
    <dbReference type="NCBI Taxonomy" id="105984"/>
    <lineage>
        <taxon>Eukaryota</taxon>
        <taxon>Fungi</taxon>
        <taxon>Dikarya</taxon>
        <taxon>Basidiomycota</taxon>
        <taxon>Agaricomycotina</taxon>
        <taxon>Tremellomycetes</taxon>
        <taxon>Trichosporonales</taxon>
        <taxon>Trichosporonaceae</taxon>
        <taxon>Apiotrichum</taxon>
    </lineage>
</organism>
<evidence type="ECO:0000256" key="1">
    <source>
        <dbReference type="SAM" id="MobiDB-lite"/>
    </source>
</evidence>
<dbReference type="Proteomes" id="UP000279236">
    <property type="component" value="Unassembled WGS sequence"/>
</dbReference>
<dbReference type="EMBL" id="RSCE01000004">
    <property type="protein sequence ID" value="RSH83525.1"/>
    <property type="molecule type" value="Genomic_DNA"/>
</dbReference>
<evidence type="ECO:0000313" key="2">
    <source>
        <dbReference type="EMBL" id="RSH83525.1"/>
    </source>
</evidence>
<proteinExistence type="predicted"/>
<dbReference type="GeneID" id="39591755"/>
<feature type="compositionally biased region" description="Acidic residues" evidence="1">
    <location>
        <begin position="141"/>
        <end position="150"/>
    </location>
</feature>